<evidence type="ECO:0000256" key="1">
    <source>
        <dbReference type="SAM" id="MobiDB-lite"/>
    </source>
</evidence>
<name>A0A0D3HSW5_9ORYZ</name>
<dbReference type="PaxDb" id="65489-OBART12G07170.1"/>
<dbReference type="HOGENOM" id="CLU_1899654_0_0_1"/>
<organism evidence="2">
    <name type="scientific">Oryza barthii</name>
    <dbReference type="NCBI Taxonomy" id="65489"/>
    <lineage>
        <taxon>Eukaryota</taxon>
        <taxon>Viridiplantae</taxon>
        <taxon>Streptophyta</taxon>
        <taxon>Embryophyta</taxon>
        <taxon>Tracheophyta</taxon>
        <taxon>Spermatophyta</taxon>
        <taxon>Magnoliopsida</taxon>
        <taxon>Liliopsida</taxon>
        <taxon>Poales</taxon>
        <taxon>Poaceae</taxon>
        <taxon>BOP clade</taxon>
        <taxon>Oryzoideae</taxon>
        <taxon>Oryzeae</taxon>
        <taxon>Oryzinae</taxon>
        <taxon>Oryza</taxon>
    </lineage>
</organism>
<reference evidence="2" key="1">
    <citation type="journal article" date="2009" name="Rice">
        <title>De Novo Next Generation Sequencing of Plant Genomes.</title>
        <authorList>
            <person name="Rounsley S."/>
            <person name="Marri P.R."/>
            <person name="Yu Y."/>
            <person name="He R."/>
            <person name="Sisneros N."/>
            <person name="Goicoechea J.L."/>
            <person name="Lee S.J."/>
            <person name="Angelova A."/>
            <person name="Kudrna D."/>
            <person name="Luo M."/>
            <person name="Affourtit J."/>
            <person name="Desany B."/>
            <person name="Knight J."/>
            <person name="Niazi F."/>
            <person name="Egholm M."/>
            <person name="Wing R.A."/>
        </authorList>
    </citation>
    <scope>NUCLEOTIDE SEQUENCE [LARGE SCALE GENOMIC DNA]</scope>
    <source>
        <strain evidence="2">cv. IRGC 105608</strain>
    </source>
</reference>
<feature type="region of interest" description="Disordered" evidence="1">
    <location>
        <begin position="66"/>
        <end position="132"/>
    </location>
</feature>
<sequence>MPVAKKTNLGCRNRLAEKGLRGAVDLEQEAEVTEDGGAVPDLDREAEDQQLVEAYNAPADGVIWMGRTERRRSRTGTGTATEDRDGEGEEEAEAEGERAAQGGGGRWPPIQSPSSYRCGFSHKEDPFLLPMG</sequence>
<protein>
    <submittedName>
        <fullName evidence="2">Uncharacterized protein</fullName>
    </submittedName>
</protein>
<evidence type="ECO:0000313" key="2">
    <source>
        <dbReference type="EnsemblPlants" id="OBART12G07170.1"/>
    </source>
</evidence>
<feature type="compositionally biased region" description="Acidic residues" evidence="1">
    <location>
        <begin position="84"/>
        <end position="94"/>
    </location>
</feature>
<feature type="region of interest" description="Disordered" evidence="1">
    <location>
        <begin position="26"/>
        <end position="45"/>
    </location>
</feature>
<accession>A0A0D3HSW5</accession>
<evidence type="ECO:0000313" key="3">
    <source>
        <dbReference type="Proteomes" id="UP000026960"/>
    </source>
</evidence>
<dbReference type="Proteomes" id="UP000026960">
    <property type="component" value="Chromosome 12"/>
</dbReference>
<keyword evidence="3" id="KW-1185">Reference proteome</keyword>
<dbReference type="Gramene" id="OBART12G07170.1">
    <property type="protein sequence ID" value="OBART12G07170.1"/>
    <property type="gene ID" value="OBART12G07170"/>
</dbReference>
<dbReference type="EnsemblPlants" id="OBART12G07170.1">
    <property type="protein sequence ID" value="OBART12G07170.1"/>
    <property type="gene ID" value="OBART12G07170"/>
</dbReference>
<reference evidence="2" key="2">
    <citation type="submission" date="2015-03" db="UniProtKB">
        <authorList>
            <consortium name="EnsemblPlants"/>
        </authorList>
    </citation>
    <scope>IDENTIFICATION</scope>
</reference>
<proteinExistence type="predicted"/>
<dbReference type="AlphaFoldDB" id="A0A0D3HSW5"/>